<evidence type="ECO:0000313" key="2">
    <source>
        <dbReference type="EMBL" id="CUI00360.1"/>
    </source>
</evidence>
<dbReference type="Proteomes" id="UP000051326">
    <property type="component" value="Unassembled WGS sequence"/>
</dbReference>
<gene>
    <name evidence="2" type="ORF">PHA8399_02491</name>
</gene>
<dbReference type="GO" id="GO:0004674">
    <property type="term" value="F:protein serine/threonine kinase activity"/>
    <property type="evidence" value="ECO:0007669"/>
    <property type="project" value="UniProtKB-KW"/>
</dbReference>
<dbReference type="EMBL" id="CYSR01000026">
    <property type="protein sequence ID" value="CUI00360.1"/>
    <property type="molecule type" value="Genomic_DNA"/>
</dbReference>
<evidence type="ECO:0000313" key="3">
    <source>
        <dbReference type="Proteomes" id="UP000051326"/>
    </source>
</evidence>
<name>A0A0P1HB56_9RHOB</name>
<keyword evidence="2" id="KW-0808">Transferase</keyword>
<keyword evidence="2" id="KW-0723">Serine/threonine-protein kinase</keyword>
<keyword evidence="2" id="KW-0418">Kinase</keyword>
<protein>
    <submittedName>
        <fullName evidence="2">Serine/threonine protein kinase</fullName>
    </submittedName>
</protein>
<dbReference type="InterPro" id="IPR002575">
    <property type="entry name" value="Aminoglycoside_PTrfase"/>
</dbReference>
<feature type="domain" description="Aminoglycoside phosphotransferase" evidence="1">
    <location>
        <begin position="50"/>
        <end position="266"/>
    </location>
</feature>
<evidence type="ECO:0000259" key="1">
    <source>
        <dbReference type="Pfam" id="PF01636"/>
    </source>
</evidence>
<dbReference type="Gene3D" id="3.90.1200.10">
    <property type="match status" value="1"/>
</dbReference>
<dbReference type="STRING" id="1396826.PHA8399_02491"/>
<dbReference type="AlphaFoldDB" id="A0A0P1HB56"/>
<dbReference type="Pfam" id="PF01636">
    <property type="entry name" value="APH"/>
    <property type="match status" value="1"/>
</dbReference>
<accession>A0A0P1HB56</accession>
<dbReference type="InterPro" id="IPR011009">
    <property type="entry name" value="Kinase-like_dom_sf"/>
</dbReference>
<organism evidence="2 3">
    <name type="scientific">Leisingera aquaemixtae</name>
    <dbReference type="NCBI Taxonomy" id="1396826"/>
    <lineage>
        <taxon>Bacteria</taxon>
        <taxon>Pseudomonadati</taxon>
        <taxon>Pseudomonadota</taxon>
        <taxon>Alphaproteobacteria</taxon>
        <taxon>Rhodobacterales</taxon>
        <taxon>Roseobacteraceae</taxon>
        <taxon>Leisingera</taxon>
    </lineage>
</organism>
<dbReference type="SUPFAM" id="SSF56112">
    <property type="entry name" value="Protein kinase-like (PK-like)"/>
    <property type="match status" value="1"/>
</dbReference>
<reference evidence="2 3" key="1">
    <citation type="submission" date="2015-09" db="EMBL/GenBank/DDBJ databases">
        <authorList>
            <consortium name="Swine Surveillance"/>
        </authorList>
    </citation>
    <scope>NUCLEOTIDE SEQUENCE [LARGE SCALE GENOMIC DNA]</scope>
    <source>
        <strain evidence="2 3">CECT 8399</strain>
    </source>
</reference>
<proteinExistence type="predicted"/>
<sequence>MNSEQPSAAARCDPFAAVDAVQARTQALWPTAAAASGLPEDGAVFRRMQVNSGVEHRRCVLEVRTTDGRSFVLRADFEASDPLRLASFLDRHQAAVDSLKAVPGVSAPALLWRDTQSAAVLMEFVRGDTAHRELALTEYGFGDRSSVLRRIGSAVAALHDVSGAGERQFWPKPFLTRVSSQAQAVRDGQLPVPKPNKFLGLCAYLHRAAQRARGHSFRGAVEHGDLHLRNILMPEAAVSFIDFSNHDGIFPQRDLANLWLANCPDHLAAEGRTPGFGLVAQADWEAFQDGYGADLVNDPVFRFFYAHRLFRIWAGLCHKPPEQKLKSAEAAVRIAQVFEALLGEEAG</sequence>